<dbReference type="Proteomes" id="UP001551482">
    <property type="component" value="Unassembled WGS sequence"/>
</dbReference>
<sequence length="405" mass="43468">MASVPAAPAPVRHIDTAERRARLARRHLLADPPRAVDPTAVAEALVALHSTDPATVFLSVAARSTAAASDIEKALYDERSLVRMFGMRRTVFVLPAALVPIVHSSTTAAIAAKERTEMLKLGFGTEPGATVAAAWLDEVEASVVAHLASLTDATGAELAELEPRLRAAVVYGVGTKWETEQTASMRVLRKLSMEGSIVRGRPRGTWTSSQYRWAAAAPQPDLPVPEARADLVRAWLAAFGPGTEADIKWWTGWTLGNVRSALKTIGAAAVSLDGGDTGYVLPDDVSPLSAESAAAPTPPRAALLPALDPTPMGWQQRDWYLEPSFRTSLFDRSGNVGPTVWWQGRVIGGWAQRADGSVVWRLLEDAGREAESAVAAEAERTAAWIGDVRVTPRFRTPLERELVAP</sequence>
<name>A0ABV3DLU5_9ACTN</name>
<evidence type="ECO:0000313" key="2">
    <source>
        <dbReference type="Proteomes" id="UP001551482"/>
    </source>
</evidence>
<organism evidence="1 2">
    <name type="scientific">Streptodolium elevatio</name>
    <dbReference type="NCBI Taxonomy" id="3157996"/>
    <lineage>
        <taxon>Bacteria</taxon>
        <taxon>Bacillati</taxon>
        <taxon>Actinomycetota</taxon>
        <taxon>Actinomycetes</taxon>
        <taxon>Kitasatosporales</taxon>
        <taxon>Streptomycetaceae</taxon>
        <taxon>Streptodolium</taxon>
    </lineage>
</organism>
<keyword evidence="2" id="KW-1185">Reference proteome</keyword>
<dbReference type="EMBL" id="JBEZFP010000070">
    <property type="protein sequence ID" value="MEU8136728.1"/>
    <property type="molecule type" value="Genomic_DNA"/>
</dbReference>
<dbReference type="Pfam" id="PF06224">
    <property type="entry name" value="AlkZ-like"/>
    <property type="match status" value="1"/>
</dbReference>
<dbReference type="RefSeq" id="WP_358357589.1">
    <property type="nucleotide sequence ID" value="NZ_JBEZFP010000070.1"/>
</dbReference>
<accession>A0ABV3DLU5</accession>
<gene>
    <name evidence="1" type="ORF">AB0C36_24855</name>
</gene>
<evidence type="ECO:0000313" key="1">
    <source>
        <dbReference type="EMBL" id="MEU8136728.1"/>
    </source>
</evidence>
<comment type="caution">
    <text evidence="1">The sequence shown here is derived from an EMBL/GenBank/DDBJ whole genome shotgun (WGS) entry which is preliminary data.</text>
</comment>
<dbReference type="GO" id="GO:0003677">
    <property type="term" value="F:DNA binding"/>
    <property type="evidence" value="ECO:0007669"/>
    <property type="project" value="UniProtKB-KW"/>
</dbReference>
<dbReference type="PANTHER" id="PTHR38479">
    <property type="entry name" value="LMO0824 PROTEIN"/>
    <property type="match status" value="1"/>
</dbReference>
<dbReference type="InterPro" id="IPR009351">
    <property type="entry name" value="AlkZ-like"/>
</dbReference>
<proteinExistence type="predicted"/>
<protein>
    <submittedName>
        <fullName evidence="1">Winged helix DNA-binding domain-containing protein</fullName>
    </submittedName>
</protein>
<dbReference type="PANTHER" id="PTHR38479:SF2">
    <property type="entry name" value="WINGED HELIX DNA-BINDING DOMAIN-CONTAINING PROTEIN"/>
    <property type="match status" value="1"/>
</dbReference>
<reference evidence="1 2" key="1">
    <citation type="submission" date="2024-06" db="EMBL/GenBank/DDBJ databases">
        <title>The Natural Products Discovery Center: Release of the First 8490 Sequenced Strains for Exploring Actinobacteria Biosynthetic Diversity.</title>
        <authorList>
            <person name="Kalkreuter E."/>
            <person name="Kautsar S.A."/>
            <person name="Yang D."/>
            <person name="Bader C.D."/>
            <person name="Teijaro C.N."/>
            <person name="Fluegel L."/>
            <person name="Davis C.M."/>
            <person name="Simpson J.R."/>
            <person name="Lauterbach L."/>
            <person name="Steele A.D."/>
            <person name="Gui C."/>
            <person name="Meng S."/>
            <person name="Li G."/>
            <person name="Viehrig K."/>
            <person name="Ye F."/>
            <person name="Su P."/>
            <person name="Kiefer A.F."/>
            <person name="Nichols A."/>
            <person name="Cepeda A.J."/>
            <person name="Yan W."/>
            <person name="Fan B."/>
            <person name="Jiang Y."/>
            <person name="Adhikari A."/>
            <person name="Zheng C.-J."/>
            <person name="Schuster L."/>
            <person name="Cowan T.M."/>
            <person name="Smanski M.J."/>
            <person name="Chevrette M.G."/>
            <person name="De Carvalho L.P.S."/>
            <person name="Shen B."/>
        </authorList>
    </citation>
    <scope>NUCLEOTIDE SEQUENCE [LARGE SCALE GENOMIC DNA]</scope>
    <source>
        <strain evidence="1 2">NPDC048946</strain>
    </source>
</reference>
<keyword evidence="1" id="KW-0238">DNA-binding</keyword>